<reference evidence="1" key="1">
    <citation type="submission" date="2021-06" db="EMBL/GenBank/DDBJ databases">
        <authorList>
            <person name="Kallberg Y."/>
            <person name="Tangrot J."/>
            <person name="Rosling A."/>
        </authorList>
    </citation>
    <scope>NUCLEOTIDE SEQUENCE</scope>
    <source>
        <strain evidence="1">MA461A</strain>
    </source>
</reference>
<keyword evidence="2" id="KW-1185">Reference proteome</keyword>
<gene>
    <name evidence="1" type="ORF">RPERSI_LOCUS26011</name>
</gene>
<accession>A0ACA9S231</accession>
<feature type="non-terminal residue" evidence="1">
    <location>
        <position position="1"/>
    </location>
</feature>
<sequence>YKEVLCKSSVLDNVKQWVLKIKMTPEISLKSVLTNMIEVAK</sequence>
<evidence type="ECO:0000313" key="2">
    <source>
        <dbReference type="Proteomes" id="UP000789920"/>
    </source>
</evidence>
<comment type="caution">
    <text evidence="1">The sequence shown here is derived from an EMBL/GenBank/DDBJ whole genome shotgun (WGS) entry which is preliminary data.</text>
</comment>
<feature type="non-terminal residue" evidence="1">
    <location>
        <position position="41"/>
    </location>
</feature>
<organism evidence="1 2">
    <name type="scientific">Racocetra persica</name>
    <dbReference type="NCBI Taxonomy" id="160502"/>
    <lineage>
        <taxon>Eukaryota</taxon>
        <taxon>Fungi</taxon>
        <taxon>Fungi incertae sedis</taxon>
        <taxon>Mucoromycota</taxon>
        <taxon>Glomeromycotina</taxon>
        <taxon>Glomeromycetes</taxon>
        <taxon>Diversisporales</taxon>
        <taxon>Gigasporaceae</taxon>
        <taxon>Racocetra</taxon>
    </lineage>
</organism>
<protein>
    <submittedName>
        <fullName evidence="1">28792_t:CDS:1</fullName>
    </submittedName>
</protein>
<dbReference type="EMBL" id="CAJVQC010087513">
    <property type="protein sequence ID" value="CAG8823408.1"/>
    <property type="molecule type" value="Genomic_DNA"/>
</dbReference>
<dbReference type="Proteomes" id="UP000789920">
    <property type="component" value="Unassembled WGS sequence"/>
</dbReference>
<proteinExistence type="predicted"/>
<evidence type="ECO:0000313" key="1">
    <source>
        <dbReference type="EMBL" id="CAG8823408.1"/>
    </source>
</evidence>
<name>A0ACA9S231_9GLOM</name>